<dbReference type="InterPro" id="IPR027417">
    <property type="entry name" value="P-loop_NTPase"/>
</dbReference>
<keyword evidence="4 15" id="KW-0227">DNA damage</keyword>
<dbReference type="NCBIfam" id="NF008164">
    <property type="entry name" value="PRK10917.1-2"/>
    <property type="match status" value="1"/>
</dbReference>
<evidence type="ECO:0000256" key="3">
    <source>
        <dbReference type="ARBA" id="ARBA00022741"/>
    </source>
</evidence>
<organism evidence="19 21">
    <name type="scientific">Thalassospira marina</name>
    <dbReference type="NCBI Taxonomy" id="2048283"/>
    <lineage>
        <taxon>Bacteria</taxon>
        <taxon>Pseudomonadati</taxon>
        <taxon>Pseudomonadota</taxon>
        <taxon>Alphaproteobacteria</taxon>
        <taxon>Rhodospirillales</taxon>
        <taxon>Thalassospiraceae</taxon>
        <taxon>Thalassospira</taxon>
    </lineage>
</organism>
<dbReference type="PANTHER" id="PTHR47964">
    <property type="entry name" value="ATP-DEPENDENT DNA HELICASE HOMOLOG RECG, CHLOROPLASTIC"/>
    <property type="match status" value="1"/>
</dbReference>
<evidence type="ECO:0000313" key="21">
    <source>
        <dbReference type="Proteomes" id="UP000233597"/>
    </source>
</evidence>
<evidence type="ECO:0000313" key="18">
    <source>
        <dbReference type="EMBL" id="AUG52899.1"/>
    </source>
</evidence>
<dbReference type="RefSeq" id="WP_101265728.1">
    <property type="nucleotide sequence ID" value="NZ_CP024199.1"/>
</dbReference>
<dbReference type="InterPro" id="IPR001650">
    <property type="entry name" value="Helicase_C-like"/>
</dbReference>
<dbReference type="InterPro" id="IPR047112">
    <property type="entry name" value="RecG/Mfd"/>
</dbReference>
<dbReference type="NCBIfam" id="NF008165">
    <property type="entry name" value="PRK10917.1-3"/>
    <property type="match status" value="1"/>
</dbReference>
<evidence type="ECO:0000256" key="13">
    <source>
        <dbReference type="ARBA" id="ARBA00034808"/>
    </source>
</evidence>
<dbReference type="Pfam" id="PF17191">
    <property type="entry name" value="RecG_wedge"/>
    <property type="match status" value="1"/>
</dbReference>
<dbReference type="GO" id="GO:0016787">
    <property type="term" value="F:hydrolase activity"/>
    <property type="evidence" value="ECO:0007669"/>
    <property type="project" value="UniProtKB-KW"/>
</dbReference>
<dbReference type="InterPro" id="IPR004609">
    <property type="entry name" value="ATP-dep_DNA_helicase_RecG"/>
</dbReference>
<dbReference type="SMART" id="SM00487">
    <property type="entry name" value="DEXDc"/>
    <property type="match status" value="1"/>
</dbReference>
<dbReference type="PANTHER" id="PTHR47964:SF1">
    <property type="entry name" value="ATP-DEPENDENT DNA HELICASE HOMOLOG RECG, CHLOROPLASTIC"/>
    <property type="match status" value="1"/>
</dbReference>
<dbReference type="Pfam" id="PF00270">
    <property type="entry name" value="DEAD"/>
    <property type="match status" value="1"/>
</dbReference>
<dbReference type="InterPro" id="IPR045562">
    <property type="entry name" value="RecG_dom3_C"/>
</dbReference>
<dbReference type="AlphaFoldDB" id="A0A2N3KUQ0"/>
<evidence type="ECO:0000256" key="9">
    <source>
        <dbReference type="ARBA" id="ARBA00023172"/>
    </source>
</evidence>
<dbReference type="GO" id="GO:0005524">
    <property type="term" value="F:ATP binding"/>
    <property type="evidence" value="ECO:0007669"/>
    <property type="project" value="UniProtKB-KW"/>
</dbReference>
<comment type="similarity">
    <text evidence="1 15">Belongs to the helicase family. RecG subfamily.</text>
</comment>
<evidence type="ECO:0000259" key="16">
    <source>
        <dbReference type="PROSITE" id="PS51192"/>
    </source>
</evidence>
<keyword evidence="3 15" id="KW-0547">Nucleotide-binding</keyword>
<comment type="catalytic activity">
    <reaction evidence="12 15">
        <text>Couples ATP hydrolysis with the unwinding of duplex DNA by translocating in the 3'-5' direction.</text>
        <dbReference type="EC" id="5.6.2.4"/>
    </reaction>
</comment>
<proteinExistence type="inferred from homology"/>
<dbReference type="SUPFAM" id="SSF50249">
    <property type="entry name" value="Nucleic acid-binding proteins"/>
    <property type="match status" value="1"/>
</dbReference>
<evidence type="ECO:0000256" key="5">
    <source>
        <dbReference type="ARBA" id="ARBA00022801"/>
    </source>
</evidence>
<dbReference type="Proteomes" id="UP000233597">
    <property type="component" value="Unassembled WGS sequence"/>
</dbReference>
<evidence type="ECO:0000256" key="4">
    <source>
        <dbReference type="ARBA" id="ARBA00022763"/>
    </source>
</evidence>
<evidence type="ECO:0000256" key="11">
    <source>
        <dbReference type="ARBA" id="ARBA00023235"/>
    </source>
</evidence>
<reference evidence="19 21" key="1">
    <citation type="submission" date="2017-09" db="EMBL/GenBank/DDBJ databases">
        <title>Biodiversity and function of Thalassospira species in the particle-attached aromatic-hydrocarbon-degrading consortia from the surface seawater of the South China Sea.</title>
        <authorList>
            <person name="Dong C."/>
            <person name="Liu R."/>
            <person name="Shao Z."/>
        </authorList>
    </citation>
    <scope>NUCLEOTIDE SEQUENCE [LARGE SCALE GENOMIC DNA]</scope>
    <source>
        <strain evidence="19 21">CSC1P2</strain>
    </source>
</reference>
<dbReference type="PROSITE" id="PS51194">
    <property type="entry name" value="HELICASE_CTER"/>
    <property type="match status" value="1"/>
</dbReference>
<dbReference type="KEGG" id="thac:CSC3H3_09405"/>
<comment type="function">
    <text evidence="15">Plays a critical role in recombination and DNA repair. Helps process Holliday junction intermediates to mature products by catalyzing branch migration. Has replication fork regression activity, unwinds stalled or blocked replication forks to make a HJ that can be resolved. Has a DNA unwinding activity characteristic of a DNA helicase with 3'-5' polarity.</text>
</comment>
<dbReference type="InterPro" id="IPR012340">
    <property type="entry name" value="NA-bd_OB-fold"/>
</dbReference>
<keyword evidence="10 15" id="KW-0234">DNA repair</keyword>
<keyword evidence="8" id="KW-0238">DNA-binding</keyword>
<dbReference type="GO" id="GO:0043138">
    <property type="term" value="F:3'-5' DNA helicase activity"/>
    <property type="evidence" value="ECO:0007669"/>
    <property type="project" value="UniProtKB-EC"/>
</dbReference>
<feature type="domain" description="Helicase ATP-binding" evidence="16">
    <location>
        <begin position="281"/>
        <end position="442"/>
    </location>
</feature>
<dbReference type="SUPFAM" id="SSF52540">
    <property type="entry name" value="P-loop containing nucleoside triphosphate hydrolases"/>
    <property type="match status" value="2"/>
</dbReference>
<keyword evidence="7 15" id="KW-0067">ATP-binding</keyword>
<evidence type="ECO:0000256" key="14">
    <source>
        <dbReference type="ARBA" id="ARBA00048988"/>
    </source>
</evidence>
<dbReference type="SMART" id="SM00490">
    <property type="entry name" value="HELICc"/>
    <property type="match status" value="1"/>
</dbReference>
<dbReference type="EC" id="5.6.2.4" evidence="13 15"/>
<dbReference type="GO" id="GO:0006310">
    <property type="term" value="P:DNA recombination"/>
    <property type="evidence" value="ECO:0007669"/>
    <property type="project" value="UniProtKB-UniRule"/>
</dbReference>
<evidence type="ECO:0000256" key="15">
    <source>
        <dbReference type="RuleBase" id="RU363016"/>
    </source>
</evidence>
<feature type="domain" description="Helicase C-terminal" evidence="17">
    <location>
        <begin position="461"/>
        <end position="621"/>
    </location>
</feature>
<name>A0A2N3KUQ0_9PROT</name>
<dbReference type="InterPro" id="IPR011545">
    <property type="entry name" value="DEAD/DEAH_box_helicase_dom"/>
</dbReference>
<dbReference type="EMBL" id="CP024199">
    <property type="protein sequence ID" value="AUG52899.1"/>
    <property type="molecule type" value="Genomic_DNA"/>
</dbReference>
<evidence type="ECO:0000256" key="7">
    <source>
        <dbReference type="ARBA" id="ARBA00022840"/>
    </source>
</evidence>
<dbReference type="NCBIfam" id="TIGR00643">
    <property type="entry name" value="recG"/>
    <property type="match status" value="1"/>
</dbReference>
<dbReference type="Gene3D" id="3.40.50.300">
    <property type="entry name" value="P-loop containing nucleotide triphosphate hydrolases"/>
    <property type="match status" value="2"/>
</dbReference>
<dbReference type="PROSITE" id="PS51192">
    <property type="entry name" value="HELICASE_ATP_BIND_1"/>
    <property type="match status" value="1"/>
</dbReference>
<dbReference type="InterPro" id="IPR033454">
    <property type="entry name" value="RecG_wedge"/>
</dbReference>
<evidence type="ECO:0000259" key="17">
    <source>
        <dbReference type="PROSITE" id="PS51194"/>
    </source>
</evidence>
<evidence type="ECO:0000313" key="20">
    <source>
        <dbReference type="Proteomes" id="UP000233458"/>
    </source>
</evidence>
<dbReference type="CDD" id="cd17992">
    <property type="entry name" value="DEXHc_RecG"/>
    <property type="match status" value="1"/>
</dbReference>
<keyword evidence="9 15" id="KW-0233">DNA recombination</keyword>
<dbReference type="EMBL" id="NWTK01000005">
    <property type="protein sequence ID" value="PKR54275.1"/>
    <property type="molecule type" value="Genomic_DNA"/>
</dbReference>
<keyword evidence="11" id="KW-0413">Isomerase</keyword>
<evidence type="ECO:0000256" key="12">
    <source>
        <dbReference type="ARBA" id="ARBA00034617"/>
    </source>
</evidence>
<protein>
    <recommendedName>
        <fullName evidence="2 15">ATP-dependent DNA helicase RecG</fullName>
        <ecNumber evidence="13 15">5.6.2.4</ecNumber>
    </recommendedName>
</protein>
<gene>
    <name evidence="19" type="ORF">COO20_08995</name>
    <name evidence="18" type="ORF">CSC3H3_09405</name>
</gene>
<dbReference type="GO" id="GO:0003677">
    <property type="term" value="F:DNA binding"/>
    <property type="evidence" value="ECO:0007669"/>
    <property type="project" value="UniProtKB-KW"/>
</dbReference>
<evidence type="ECO:0000256" key="8">
    <source>
        <dbReference type="ARBA" id="ARBA00023125"/>
    </source>
</evidence>
<evidence type="ECO:0000256" key="6">
    <source>
        <dbReference type="ARBA" id="ARBA00022806"/>
    </source>
</evidence>
<dbReference type="Pfam" id="PF19833">
    <property type="entry name" value="RecG_dom3_C"/>
    <property type="match status" value="1"/>
</dbReference>
<dbReference type="Proteomes" id="UP000233458">
    <property type="component" value="Chromosome"/>
</dbReference>
<accession>A0A2N3KUQ0</accession>
<keyword evidence="20" id="KW-1185">Reference proteome</keyword>
<evidence type="ECO:0000256" key="2">
    <source>
        <dbReference type="ARBA" id="ARBA00017846"/>
    </source>
</evidence>
<dbReference type="InterPro" id="IPR014001">
    <property type="entry name" value="Helicase_ATP-bd"/>
</dbReference>
<dbReference type="CDD" id="cd04488">
    <property type="entry name" value="RecG_wedge_OBF"/>
    <property type="match status" value="1"/>
</dbReference>
<dbReference type="GO" id="GO:0006281">
    <property type="term" value="P:DNA repair"/>
    <property type="evidence" value="ECO:0007669"/>
    <property type="project" value="UniProtKB-UniRule"/>
</dbReference>
<evidence type="ECO:0000256" key="10">
    <source>
        <dbReference type="ARBA" id="ARBA00023204"/>
    </source>
</evidence>
<reference evidence="18 20" key="2">
    <citation type="submission" date="2017-10" db="EMBL/GenBank/DDBJ databases">
        <title>Biodiversity and function of Thalassospira species in the particle-attached aromatic-hydrocarbon-degrading consortia from the surface seawater of the China South Sea.</title>
        <authorList>
            <person name="Dong C."/>
            <person name="Liu R."/>
            <person name="Shao Z."/>
        </authorList>
    </citation>
    <scope>NUCLEOTIDE SEQUENCE [LARGE SCALE GENOMIC DNA]</scope>
    <source>
        <strain evidence="18 20">CSC3H3</strain>
    </source>
</reference>
<evidence type="ECO:0000313" key="19">
    <source>
        <dbReference type="EMBL" id="PKR54275.1"/>
    </source>
</evidence>
<evidence type="ECO:0000256" key="1">
    <source>
        <dbReference type="ARBA" id="ARBA00007504"/>
    </source>
</evidence>
<dbReference type="Pfam" id="PF00271">
    <property type="entry name" value="Helicase_C"/>
    <property type="match status" value="1"/>
</dbReference>
<keyword evidence="5 15" id="KW-0378">Hydrolase</keyword>
<dbReference type="Gene3D" id="2.40.50.140">
    <property type="entry name" value="Nucleic acid-binding proteins"/>
    <property type="match status" value="1"/>
</dbReference>
<dbReference type="NCBIfam" id="NF008168">
    <property type="entry name" value="PRK10917.2-2"/>
    <property type="match status" value="1"/>
</dbReference>
<comment type="catalytic activity">
    <reaction evidence="14 15">
        <text>ATP + H2O = ADP + phosphate + H(+)</text>
        <dbReference type="Rhea" id="RHEA:13065"/>
        <dbReference type="ChEBI" id="CHEBI:15377"/>
        <dbReference type="ChEBI" id="CHEBI:15378"/>
        <dbReference type="ChEBI" id="CHEBI:30616"/>
        <dbReference type="ChEBI" id="CHEBI:43474"/>
        <dbReference type="ChEBI" id="CHEBI:456216"/>
        <dbReference type="EC" id="5.6.2.4"/>
    </reaction>
</comment>
<dbReference type="OrthoDB" id="9804325at2"/>
<sequence length="695" mass="77058">MRPEILFPLFAEINSLPGIGPRLKPLVERLIGGEHLVDLLWHLPSGLIDRRFSPPLAETIDGTIVTLDVLVERHEPAPDRRRPYRVVCRTEDGFVTLVFFNARAKYLNDMLPEGEKRIISGKIDHYRGEYQITHPDRIGTEAERESIQTVEPVYPMAAGVTGKTLTKAIQAALGHVPDLPEWHDSALQKRHNWPDFKTALFQVHKPENESDLLPDHTARARLAYDELLANQLALTLIRAKMKKLGGRSIQGDGRLRNMLGRQLPFALTGAQRRALDDINDDMASTGRMLRLLQGDVGSGKTVVALMAMLNAVETGRQAALMAPTEILARQHYETIAPMLEKIGITCTLLTGRDKGKAKQKILDGLANGEFAVAVGTHALFQESVAFHDLAFAVVDEQHRFGVHQRLMLAAKGTAVDVLVMTATPIPRTLTLTAFGDMEVSRLDEKPPGRQPVDTRVLPIDKVEDVAAGIGRAMRQGAKIYWVCPLVEDSEIIDLQAAEERHRILVDQFGEGRVGLVHGKMKGKEKDEVMDRFAHGDLSILVATTVIEVGVNVPEATVMVIEHAERFGLAQLHQLRGRIGRGSGASTCLLLYGSPLGEISKARLKIMRETEDGFVIAEEDLRLRGAGEVLGTRQSGLQAYRLASLDLHGDLLAIARDDARLIVERDPDLQTERGQSLRLLLYLFERDEAVRYFRSG</sequence>
<keyword evidence="6 15" id="KW-0347">Helicase</keyword>